<accession>A0A7V8J5P7</accession>
<reference evidence="1 2" key="1">
    <citation type="submission" date="2019-12" db="EMBL/GenBank/DDBJ databases">
        <authorList>
            <person name="Woiski C."/>
        </authorList>
    </citation>
    <scope>NUCLEOTIDE SEQUENCE [LARGE SCALE GENOMIC DNA]</scope>
    <source>
        <strain evidence="1 2">BOE100</strain>
    </source>
</reference>
<proteinExistence type="predicted"/>
<dbReference type="AlphaFoldDB" id="A0A7V8J5P7"/>
<protein>
    <submittedName>
        <fullName evidence="1">Uncharacterized protein</fullName>
    </submittedName>
</protein>
<organism evidence="1 2">
    <name type="scientific">Pseudomonas putida</name>
    <name type="common">Arthrobacter siderocapsulatus</name>
    <dbReference type="NCBI Taxonomy" id="303"/>
    <lineage>
        <taxon>Bacteria</taxon>
        <taxon>Pseudomonadati</taxon>
        <taxon>Pseudomonadota</taxon>
        <taxon>Gammaproteobacteria</taxon>
        <taxon>Pseudomonadales</taxon>
        <taxon>Pseudomonadaceae</taxon>
        <taxon>Pseudomonas</taxon>
    </lineage>
</organism>
<comment type="caution">
    <text evidence="1">The sequence shown here is derived from an EMBL/GenBank/DDBJ whole genome shotgun (WGS) entry which is preliminary data.</text>
</comment>
<gene>
    <name evidence="1" type="ORF">GN299_06420</name>
</gene>
<dbReference type="RefSeq" id="WP_156858614.1">
    <property type="nucleotide sequence ID" value="NZ_WOWR01000005.1"/>
</dbReference>
<dbReference type="Proteomes" id="UP000442695">
    <property type="component" value="Unassembled WGS sequence"/>
</dbReference>
<evidence type="ECO:0000313" key="1">
    <source>
        <dbReference type="EMBL" id="KAF0255721.1"/>
    </source>
</evidence>
<evidence type="ECO:0000313" key="2">
    <source>
        <dbReference type="Proteomes" id="UP000442695"/>
    </source>
</evidence>
<dbReference type="EMBL" id="WOWR01000005">
    <property type="protein sequence ID" value="KAF0255721.1"/>
    <property type="molecule type" value="Genomic_DNA"/>
</dbReference>
<name>A0A7V8J5P7_PSEPU</name>
<sequence>MNGYEQEIEQAIEVKLRELDGVAYGGATGRRFEMAGRNDDGTVKTQAELREIRRLVMRDIAQRLGLQFFQMADAVMIDQLITVSTIQGHDTAGLLKSLINSFLITYTNPTTTAHAYSLLQGLEYHRAFLEKGVGASKH</sequence>